<dbReference type="NCBIfam" id="TIGR04138">
    <property type="entry name" value="Plancto_Ver_chp"/>
    <property type="match status" value="1"/>
</dbReference>
<evidence type="ECO:0000313" key="2">
    <source>
        <dbReference type="Proteomes" id="UP000002985"/>
    </source>
</evidence>
<dbReference type="eggNOG" id="ENOG503309Y">
    <property type="taxonomic scope" value="Bacteria"/>
</dbReference>
<organism evidence="1 2">
    <name type="scientific">Candidatus Jettenia caeni</name>
    <dbReference type="NCBI Taxonomy" id="247490"/>
    <lineage>
        <taxon>Bacteria</taxon>
        <taxon>Pseudomonadati</taxon>
        <taxon>Planctomycetota</taxon>
        <taxon>Candidatus Brocadiia</taxon>
        <taxon>Candidatus Brocadiales</taxon>
        <taxon>Candidatus Brocadiaceae</taxon>
        <taxon>Candidatus Jettenia</taxon>
    </lineage>
</organism>
<dbReference type="EMBL" id="BAFH01000002">
    <property type="protein sequence ID" value="GAB61494.1"/>
    <property type="molecule type" value="Genomic_DNA"/>
</dbReference>
<name>I3IIE9_9BACT</name>
<evidence type="ECO:0000313" key="1">
    <source>
        <dbReference type="EMBL" id="GAB61494.1"/>
    </source>
</evidence>
<proteinExistence type="predicted"/>
<sequence>MTKAWNKIKEIIKKDPRYSPTAYQFVFEALDYTTNMLGKDQHKTSDKDRHVTGKQLMEGIRQYALKQFGFMALTVFGQWGIKQDTDFGNVVFNLVESGLMGKTETDSKDDFKNTYDLKKVFDEEFKLDGKYDIRLSLNALGIKKR</sequence>
<dbReference type="Proteomes" id="UP000002985">
    <property type="component" value="Unassembled WGS sequence"/>
</dbReference>
<dbReference type="InterPro" id="IPR026406">
    <property type="entry name" value="Ver/Plancto_CHP"/>
</dbReference>
<comment type="caution">
    <text evidence="1">The sequence shown here is derived from an EMBL/GenBank/DDBJ whole genome shotgun (WGS) entry which is preliminary data.</text>
</comment>
<dbReference type="OrthoDB" id="282243at2"/>
<accession>I3IIE9</accession>
<gene>
    <name evidence="1" type="ORF">KSU1_B0637</name>
</gene>
<protein>
    <submittedName>
        <fullName evidence="1">Uncharacterized protein</fullName>
    </submittedName>
</protein>
<reference evidence="1 2" key="1">
    <citation type="journal article" date="2012" name="FEBS Lett.">
        <title>Anammox organism KSU-1 expresses a NirK-type copper-containing nitrite reductase instead of a NirS-type with cytochrome cd1.</title>
        <authorList>
            <person name="Hira D."/>
            <person name="Toh H."/>
            <person name="Migita C.T."/>
            <person name="Okubo H."/>
            <person name="Nishiyama T."/>
            <person name="Hattori M."/>
            <person name="Furukawa K."/>
            <person name="Fujii T."/>
        </authorList>
    </citation>
    <scope>NUCLEOTIDE SEQUENCE [LARGE SCALE GENOMIC DNA]</scope>
</reference>
<dbReference type="STRING" id="247490.KSU1_B0637"/>
<keyword evidence="2" id="KW-1185">Reference proteome</keyword>
<dbReference type="AlphaFoldDB" id="I3IIE9"/>